<dbReference type="Pfam" id="PF13704">
    <property type="entry name" value="Glyco_tranf_2_4"/>
    <property type="match status" value="1"/>
</dbReference>
<accession>A0AAU7DLW2</accession>
<sequence>MSSGKFALTYTVKNEARLLPSAIEYHVAAGCSRIYLFWDGTTDGSQELVSQYPCVVARDSIRVEETGDAPEWIKNILVCWDTDMDVRKRINTWYAAKSAAAEGLEWLGGIDPDELVLMSRDEEIDADHIAKHLAKVPETIDQVLLPNLESVPVSAASENPFADCVYFLNRFPKTEAIWRYSRALLLRVTRSSALVAWYDYLFYQVRFLGALPRLMREPRSGSRIPAGYFLGYSNHKSFIRLKTFENFDFVTHRWRAFLRAPRSMDLGNILHFDMLDANYFAAKFRQRQRGIILKVFYLRYRLAHVARNLSDDEIAEFFERYIAISDPARIARLKRRGILVEIHAASNFMLRKREERSYANR</sequence>
<gene>
    <name evidence="1" type="ORF">P8935_00160</name>
</gene>
<name>A0AAU7DLW2_9BACT</name>
<protein>
    <submittedName>
        <fullName evidence="1">Glycosyltransferase family 2 protein</fullName>
    </submittedName>
</protein>
<dbReference type="AlphaFoldDB" id="A0AAU7DLW2"/>
<organism evidence="1">
    <name type="scientific">Telmatobacter sp. DSM 110680</name>
    <dbReference type="NCBI Taxonomy" id="3036704"/>
    <lineage>
        <taxon>Bacteria</taxon>
        <taxon>Pseudomonadati</taxon>
        <taxon>Acidobacteriota</taxon>
        <taxon>Terriglobia</taxon>
        <taxon>Terriglobales</taxon>
        <taxon>Acidobacteriaceae</taxon>
        <taxon>Telmatobacter</taxon>
    </lineage>
</organism>
<evidence type="ECO:0000313" key="1">
    <source>
        <dbReference type="EMBL" id="XBH17761.1"/>
    </source>
</evidence>
<proteinExistence type="predicted"/>
<dbReference type="RefSeq" id="WP_348262986.1">
    <property type="nucleotide sequence ID" value="NZ_CP121196.1"/>
</dbReference>
<reference evidence="1" key="1">
    <citation type="submission" date="2023-03" db="EMBL/GenBank/DDBJ databases">
        <title>Edaphobacter sp.</title>
        <authorList>
            <person name="Huber K.J."/>
            <person name="Papendorf J."/>
            <person name="Pilke C."/>
            <person name="Bunk B."/>
            <person name="Sproeer C."/>
            <person name="Pester M."/>
        </authorList>
    </citation>
    <scope>NUCLEOTIDE SEQUENCE</scope>
    <source>
        <strain evidence="1">DSM 110680</strain>
    </source>
</reference>
<dbReference type="EMBL" id="CP121196">
    <property type="protein sequence ID" value="XBH17761.1"/>
    <property type="molecule type" value="Genomic_DNA"/>
</dbReference>